<feature type="domain" description="BioF2-like acetyltransferase" evidence="1">
    <location>
        <begin position="181"/>
        <end position="317"/>
    </location>
</feature>
<proteinExistence type="predicted"/>
<dbReference type="Pfam" id="PF13480">
    <property type="entry name" value="Acetyltransf_6"/>
    <property type="match status" value="1"/>
</dbReference>
<gene>
    <name evidence="2" type="ORF">KQ910_16810</name>
</gene>
<dbReference type="InterPro" id="IPR038740">
    <property type="entry name" value="BioF2-like_GNAT_dom"/>
</dbReference>
<accession>A0ABS6ILG1</accession>
<evidence type="ECO:0000313" key="2">
    <source>
        <dbReference type="EMBL" id="MBU8875438.1"/>
    </source>
</evidence>
<dbReference type="Proteomes" id="UP000727907">
    <property type="component" value="Unassembled WGS sequence"/>
</dbReference>
<evidence type="ECO:0000259" key="1">
    <source>
        <dbReference type="Pfam" id="PF13480"/>
    </source>
</evidence>
<sequence length="370" mass="42192">MALALELVTTVDAFERLRPAWNELVDRMAFPEIFYRWEWSFLFFRHCRPGDELFIVVAREAPDGPIAAIAPLCIRRARSFGVAVKVAETIVAGLADYQNILVRGGIHRGRAVGEILDFLAAHAERWDVLDLQQFCSRDPTTFQLVNAAQAHHDWTVRTHILTPVAVRDLRPGHATEDAGRLRRIRSRLAALRVRGFDVRIGCEDFDAHWPTFRALHVSTWPGSPLGRDREGKFFDALIASEGMRAHLDLSLVLLDGRIAAGHFGFVDDRKAYYYMPARDRSFRNERVGAALLFALVEHHALSRTWFDFMRTLGRYKSWYTDTIDVNFRIVIHGNSSVRALAYGLSDVTRRFLVELGLPRALLRRTGRGRS</sequence>
<dbReference type="RefSeq" id="WP_216962665.1">
    <property type="nucleotide sequence ID" value="NZ_JAHOPB010000001.1"/>
</dbReference>
<name>A0ABS6ILG1_9HYPH</name>
<keyword evidence="3" id="KW-1185">Reference proteome</keyword>
<protein>
    <submittedName>
        <fullName evidence="2">GNAT family N-acetyltransferase</fullName>
    </submittedName>
</protein>
<comment type="caution">
    <text evidence="2">The sequence shown here is derived from an EMBL/GenBank/DDBJ whole genome shotgun (WGS) entry which is preliminary data.</text>
</comment>
<dbReference type="EMBL" id="JAHOPB010000001">
    <property type="protein sequence ID" value="MBU8875438.1"/>
    <property type="molecule type" value="Genomic_DNA"/>
</dbReference>
<evidence type="ECO:0000313" key="3">
    <source>
        <dbReference type="Proteomes" id="UP000727907"/>
    </source>
</evidence>
<reference evidence="2 3" key="1">
    <citation type="submission" date="2021-06" db="EMBL/GenBank/DDBJ databases">
        <authorList>
            <person name="Lee D.H."/>
        </authorList>
    </citation>
    <scope>NUCLEOTIDE SEQUENCE [LARGE SCALE GENOMIC DNA]</scope>
    <source>
        <strain evidence="2 3">MMS21-HV4-11</strain>
    </source>
</reference>
<organism evidence="2 3">
    <name type="scientific">Reyranella humidisoli</name>
    <dbReference type="NCBI Taxonomy" id="2849149"/>
    <lineage>
        <taxon>Bacteria</taxon>
        <taxon>Pseudomonadati</taxon>
        <taxon>Pseudomonadota</taxon>
        <taxon>Alphaproteobacteria</taxon>
        <taxon>Hyphomicrobiales</taxon>
        <taxon>Reyranellaceae</taxon>
        <taxon>Reyranella</taxon>
    </lineage>
</organism>